<reference evidence="1" key="1">
    <citation type="submission" date="2023-03" db="EMBL/GenBank/DDBJ databases">
        <title>Chromosome-level genomes of two armyworms, Mythimna separata and Mythimna loreyi, provide insights into the biosynthesis and reception of sex pheromones.</title>
        <authorList>
            <person name="Zhao H."/>
        </authorList>
    </citation>
    <scope>NUCLEOTIDE SEQUENCE</scope>
    <source>
        <strain evidence="1">BeijingLab</strain>
    </source>
</reference>
<dbReference type="Proteomes" id="UP001231649">
    <property type="component" value="Chromosome 16"/>
</dbReference>
<proteinExistence type="predicted"/>
<accession>A0ACC2QTR0</accession>
<sequence>MKLCVILSTVALLASLCAAEPADSSAPRQPSGVLRFKRATTEGGACPTGFIRIDTTCMPEDSVPGQPSGGQPSEVQRFKRSGIIPGLCPPGYINKRGFCIPEDVGDYE</sequence>
<protein>
    <submittedName>
        <fullName evidence="1">Uncharacterized protein</fullName>
    </submittedName>
</protein>
<organism evidence="1 2">
    <name type="scientific">Mythimna loreyi</name>
    <dbReference type="NCBI Taxonomy" id="667449"/>
    <lineage>
        <taxon>Eukaryota</taxon>
        <taxon>Metazoa</taxon>
        <taxon>Ecdysozoa</taxon>
        <taxon>Arthropoda</taxon>
        <taxon>Hexapoda</taxon>
        <taxon>Insecta</taxon>
        <taxon>Pterygota</taxon>
        <taxon>Neoptera</taxon>
        <taxon>Endopterygota</taxon>
        <taxon>Lepidoptera</taxon>
        <taxon>Glossata</taxon>
        <taxon>Ditrysia</taxon>
        <taxon>Noctuoidea</taxon>
        <taxon>Noctuidae</taxon>
        <taxon>Noctuinae</taxon>
        <taxon>Hadenini</taxon>
        <taxon>Mythimna</taxon>
    </lineage>
</organism>
<dbReference type="EMBL" id="CM056792">
    <property type="protein sequence ID" value="KAJ8722283.1"/>
    <property type="molecule type" value="Genomic_DNA"/>
</dbReference>
<keyword evidence="2" id="KW-1185">Reference proteome</keyword>
<evidence type="ECO:0000313" key="1">
    <source>
        <dbReference type="EMBL" id="KAJ8722283.1"/>
    </source>
</evidence>
<name>A0ACC2QTR0_9NEOP</name>
<gene>
    <name evidence="1" type="ORF">PYW08_004685</name>
</gene>
<comment type="caution">
    <text evidence="1">The sequence shown here is derived from an EMBL/GenBank/DDBJ whole genome shotgun (WGS) entry which is preliminary data.</text>
</comment>
<evidence type="ECO:0000313" key="2">
    <source>
        <dbReference type="Proteomes" id="UP001231649"/>
    </source>
</evidence>